<keyword evidence="1" id="KW-0547">Nucleotide-binding</keyword>
<accession>A0A2U8VUR6</accession>
<gene>
    <name evidence="3" type="ORF">DK427_18440</name>
</gene>
<evidence type="ECO:0000313" key="3">
    <source>
        <dbReference type="EMBL" id="AWN37457.1"/>
    </source>
</evidence>
<dbReference type="Pfam" id="PF02655">
    <property type="entry name" value="ATP-grasp_3"/>
    <property type="match status" value="1"/>
</dbReference>
<dbReference type="KEGG" id="meti:DK427_18440"/>
<dbReference type="Gene3D" id="3.30.470.20">
    <property type="entry name" value="ATP-grasp fold, B domain"/>
    <property type="match status" value="1"/>
</dbReference>
<dbReference type="AlphaFoldDB" id="A0A2U8VUR6"/>
<dbReference type="RefSeq" id="WP_109952534.1">
    <property type="nucleotide sequence ID" value="NZ_CP029551.1"/>
</dbReference>
<dbReference type="Proteomes" id="UP000246058">
    <property type="component" value="Chromosome"/>
</dbReference>
<proteinExistence type="predicted"/>
<dbReference type="InterPro" id="IPR011761">
    <property type="entry name" value="ATP-grasp"/>
</dbReference>
<evidence type="ECO:0000256" key="1">
    <source>
        <dbReference type="PROSITE-ProRule" id="PRU00409"/>
    </source>
</evidence>
<reference evidence="3 4" key="1">
    <citation type="submission" date="2018-05" db="EMBL/GenBank/DDBJ databases">
        <title>Complete Genome Sequence of Methylobacterium sp. 17Sr1-43.</title>
        <authorList>
            <person name="Srinivasan S."/>
        </authorList>
    </citation>
    <scope>NUCLEOTIDE SEQUENCE [LARGE SCALE GENOMIC DNA]</scope>
    <source>
        <strain evidence="3 4">17Sr1-43</strain>
    </source>
</reference>
<protein>
    <submittedName>
        <fullName evidence="3">Tetrahydromethanopterin C1 transfer protein</fullName>
    </submittedName>
</protein>
<dbReference type="InterPro" id="IPR016677">
    <property type="entry name" value="UCP016817_carboligase"/>
</dbReference>
<organism evidence="3 4">
    <name type="scientific">Methylobacterium radiodurans</name>
    <dbReference type="NCBI Taxonomy" id="2202828"/>
    <lineage>
        <taxon>Bacteria</taxon>
        <taxon>Pseudomonadati</taxon>
        <taxon>Pseudomonadota</taxon>
        <taxon>Alphaproteobacteria</taxon>
        <taxon>Hyphomicrobiales</taxon>
        <taxon>Methylobacteriaceae</taxon>
        <taxon>Methylobacterium</taxon>
    </lineage>
</organism>
<keyword evidence="1" id="KW-0067">ATP-binding</keyword>
<dbReference type="SUPFAM" id="SSF56059">
    <property type="entry name" value="Glutathione synthetase ATP-binding domain-like"/>
    <property type="match status" value="1"/>
</dbReference>
<evidence type="ECO:0000313" key="4">
    <source>
        <dbReference type="Proteomes" id="UP000246058"/>
    </source>
</evidence>
<dbReference type="InterPro" id="IPR003806">
    <property type="entry name" value="ATP-grasp_PylC-type"/>
</dbReference>
<feature type="domain" description="ATP-grasp" evidence="2">
    <location>
        <begin position="231"/>
        <end position="294"/>
    </location>
</feature>
<dbReference type="GO" id="GO:0046872">
    <property type="term" value="F:metal ion binding"/>
    <property type="evidence" value="ECO:0007669"/>
    <property type="project" value="InterPro"/>
</dbReference>
<dbReference type="PROSITE" id="PS50975">
    <property type="entry name" value="ATP_GRASP"/>
    <property type="match status" value="1"/>
</dbReference>
<evidence type="ECO:0000259" key="2">
    <source>
        <dbReference type="PROSITE" id="PS50975"/>
    </source>
</evidence>
<dbReference type="PIRSF" id="PIRSF016817">
    <property type="entry name" value="UCP016817_carboligase"/>
    <property type="match status" value="1"/>
</dbReference>
<keyword evidence="4" id="KW-1185">Reference proteome</keyword>
<name>A0A2U8VUR6_9HYPH</name>
<sequence>MTDAILIAAQSGRALAQAARRAGLRPLVADLFGDADTLELAEAYRPLPGRFGSGRVGGSALLDALDDLTAEAGRRPVGVVLGSGFEGAPDLMGGIAARHRLLGAAPASVAALKDPFRLAALCVELAIPHPAVAVEPRPDPANWLCKRVGGSGGSHIRRAGRGRAPPGAYFQARVPGRPHALNFLSDGREIRVLALTEQWCAPSPLRPFRYAGALARGAAEAPPVQPAIAAEIAGAVARLVARTGLRGLASADCLVAETGWWLTEINPRPGATLDVLDRRATPLLLAHLAASRGGMPPVDSQPVDAAAAEICYADRDLAPVPAHAWPDHVRDRPRAGTTVRRDAPLCTVLATGADAAATRETLRARATALRTALAQEEAPG</sequence>
<dbReference type="GO" id="GO:0005524">
    <property type="term" value="F:ATP binding"/>
    <property type="evidence" value="ECO:0007669"/>
    <property type="project" value="UniProtKB-UniRule"/>
</dbReference>
<dbReference type="EMBL" id="CP029551">
    <property type="protein sequence ID" value="AWN37457.1"/>
    <property type="molecule type" value="Genomic_DNA"/>
</dbReference>
<dbReference type="OrthoDB" id="1804072at2"/>